<gene>
    <name evidence="2" type="ORF">O181_077734</name>
</gene>
<organism evidence="2 3">
    <name type="scientific">Austropuccinia psidii MF-1</name>
    <dbReference type="NCBI Taxonomy" id="1389203"/>
    <lineage>
        <taxon>Eukaryota</taxon>
        <taxon>Fungi</taxon>
        <taxon>Dikarya</taxon>
        <taxon>Basidiomycota</taxon>
        <taxon>Pucciniomycotina</taxon>
        <taxon>Pucciniomycetes</taxon>
        <taxon>Pucciniales</taxon>
        <taxon>Sphaerophragmiaceae</taxon>
        <taxon>Austropuccinia</taxon>
    </lineage>
</organism>
<feature type="compositionally biased region" description="Basic and acidic residues" evidence="1">
    <location>
        <begin position="33"/>
        <end position="51"/>
    </location>
</feature>
<dbReference type="EMBL" id="AVOT02042598">
    <property type="protein sequence ID" value="MBW0538019.1"/>
    <property type="molecule type" value="Genomic_DNA"/>
</dbReference>
<sequence>MEEWENCKPAQISPANENIQMNSGLRKTRKRASRQESKSQTQQEDKNETHKAFRKKIPGSYHEEDVEEEQIIFLIPTKYKKTQEGK</sequence>
<accession>A0A9Q3FF28</accession>
<reference evidence="2" key="1">
    <citation type="submission" date="2021-03" db="EMBL/GenBank/DDBJ databases">
        <title>Draft genome sequence of rust myrtle Austropuccinia psidii MF-1, a brazilian biotype.</title>
        <authorList>
            <person name="Quecine M.C."/>
            <person name="Pachon D.M.R."/>
            <person name="Bonatelli M.L."/>
            <person name="Correr F.H."/>
            <person name="Franceschini L.M."/>
            <person name="Leite T.F."/>
            <person name="Margarido G.R.A."/>
            <person name="Almeida C.A."/>
            <person name="Ferrarezi J.A."/>
            <person name="Labate C.A."/>
        </authorList>
    </citation>
    <scope>NUCLEOTIDE SEQUENCE</scope>
    <source>
        <strain evidence="2">MF-1</strain>
    </source>
</reference>
<dbReference type="Proteomes" id="UP000765509">
    <property type="component" value="Unassembled WGS sequence"/>
</dbReference>
<keyword evidence="3" id="KW-1185">Reference proteome</keyword>
<comment type="caution">
    <text evidence="2">The sequence shown here is derived from an EMBL/GenBank/DDBJ whole genome shotgun (WGS) entry which is preliminary data.</text>
</comment>
<evidence type="ECO:0000313" key="2">
    <source>
        <dbReference type="EMBL" id="MBW0538019.1"/>
    </source>
</evidence>
<protein>
    <submittedName>
        <fullName evidence="2">Uncharacterized protein</fullName>
    </submittedName>
</protein>
<proteinExistence type="predicted"/>
<dbReference type="AlphaFoldDB" id="A0A9Q3FF28"/>
<name>A0A9Q3FF28_9BASI</name>
<feature type="compositionally biased region" description="Polar residues" evidence="1">
    <location>
        <begin position="13"/>
        <end position="25"/>
    </location>
</feature>
<feature type="region of interest" description="Disordered" evidence="1">
    <location>
        <begin position="1"/>
        <end position="62"/>
    </location>
</feature>
<evidence type="ECO:0000313" key="3">
    <source>
        <dbReference type="Proteomes" id="UP000765509"/>
    </source>
</evidence>
<evidence type="ECO:0000256" key="1">
    <source>
        <dbReference type="SAM" id="MobiDB-lite"/>
    </source>
</evidence>